<dbReference type="PANTHER" id="PTHR11224:SF10">
    <property type="entry name" value="IP09428P-RELATED"/>
    <property type="match status" value="1"/>
</dbReference>
<dbReference type="Pfam" id="PF18694">
    <property type="entry name" value="TDP-43_N"/>
    <property type="match status" value="1"/>
</dbReference>
<dbReference type="GO" id="GO:0061630">
    <property type="term" value="F:ubiquitin protein ligase activity"/>
    <property type="evidence" value="ECO:0007669"/>
    <property type="project" value="InterPro"/>
</dbReference>
<dbReference type="SMART" id="SM00184">
    <property type="entry name" value="RING"/>
    <property type="match status" value="1"/>
</dbReference>
<dbReference type="RefSeq" id="XP_027199233.1">
    <property type="nucleotide sequence ID" value="XM_027343432.1"/>
</dbReference>
<evidence type="ECO:0000256" key="3">
    <source>
        <dbReference type="ARBA" id="ARBA00022771"/>
    </source>
</evidence>
<dbReference type="PANTHER" id="PTHR11224">
    <property type="entry name" value="MAKORIN-RELATED"/>
    <property type="match status" value="1"/>
</dbReference>
<evidence type="ECO:0000259" key="6">
    <source>
        <dbReference type="PROSITE" id="PS50089"/>
    </source>
</evidence>
<dbReference type="Gene3D" id="3.30.40.10">
    <property type="entry name" value="Zinc/RING finger domain, C3HC4 (zinc finger)"/>
    <property type="match status" value="1"/>
</dbReference>
<dbReference type="PROSITE" id="PS50089">
    <property type="entry name" value="ZF_RING_2"/>
    <property type="match status" value="1"/>
</dbReference>
<keyword evidence="4" id="KW-0862">Zinc</keyword>
<evidence type="ECO:0000256" key="5">
    <source>
        <dbReference type="PROSITE-ProRule" id="PRU00175"/>
    </source>
</evidence>
<keyword evidence="2" id="KW-0479">Metal-binding</keyword>
<dbReference type="GO" id="GO:0000209">
    <property type="term" value="P:protein polyubiquitination"/>
    <property type="evidence" value="ECO:0007669"/>
    <property type="project" value="InterPro"/>
</dbReference>
<keyword evidence="1" id="KW-0808">Transferase</keyword>
<evidence type="ECO:0000313" key="7">
    <source>
        <dbReference type="Proteomes" id="UP000515146"/>
    </source>
</evidence>
<gene>
    <name evidence="8" type="primary">LOC113793399</name>
</gene>
<dbReference type="Proteomes" id="UP000515146">
    <property type="component" value="Unplaced"/>
</dbReference>
<keyword evidence="7" id="KW-1185">Reference proteome</keyword>
<dbReference type="InterPro" id="IPR013083">
    <property type="entry name" value="Znf_RING/FYVE/PHD"/>
</dbReference>
<dbReference type="InParanoid" id="A0A6P6Y173"/>
<sequence length="325" mass="37814">MNQKSKIAGGHDHRIAICECLGKLPVFVPLETDGTLLVSKLFSIFPGAVNIQYMIRRDEWRIPQIIDGRIQEPPFDLGGWKCSEYFYCIMAKKTSTLSDFDAVKHYESLSSRNLCNTYFRDGFCMQQIKQVCFSAHGDFCNECQHYALHPFNVDLRQQHEIECMTKKMHDQKIDIENCPENIDPDGIYEKLISGLICPRYERYGRCNGQERQNCNLVHGDLCEICKQYSLHPFNELEREKHLQQCIEEFEMKRTCSICFEMIGPTSTSDCGDEIKFQQNERSFGRLKNCCHIFCWTCIQTWRTKSSSYDCPICRVPSESVFKSSN</sequence>
<dbReference type="InterPro" id="IPR045072">
    <property type="entry name" value="MKRN-like"/>
</dbReference>
<name>A0A6P6Y173_DERPT</name>
<protein>
    <submittedName>
        <fullName evidence="8">Uncharacterized protein LOC113793399</fullName>
    </submittedName>
</protein>
<organism evidence="7 8">
    <name type="scientific">Dermatophagoides pteronyssinus</name>
    <name type="common">European house dust mite</name>
    <dbReference type="NCBI Taxonomy" id="6956"/>
    <lineage>
        <taxon>Eukaryota</taxon>
        <taxon>Metazoa</taxon>
        <taxon>Ecdysozoa</taxon>
        <taxon>Arthropoda</taxon>
        <taxon>Chelicerata</taxon>
        <taxon>Arachnida</taxon>
        <taxon>Acari</taxon>
        <taxon>Acariformes</taxon>
        <taxon>Sarcoptiformes</taxon>
        <taxon>Astigmata</taxon>
        <taxon>Psoroptidia</taxon>
        <taxon>Analgoidea</taxon>
        <taxon>Pyroglyphidae</taxon>
        <taxon>Dermatophagoidinae</taxon>
        <taxon>Dermatophagoides</taxon>
    </lineage>
</organism>
<dbReference type="AlphaFoldDB" id="A0A6P6Y173"/>
<evidence type="ECO:0000256" key="4">
    <source>
        <dbReference type="ARBA" id="ARBA00022833"/>
    </source>
</evidence>
<dbReference type="CDD" id="cd19609">
    <property type="entry name" value="NTD_TDP-43"/>
    <property type="match status" value="1"/>
</dbReference>
<dbReference type="InterPro" id="IPR001841">
    <property type="entry name" value="Znf_RING"/>
</dbReference>
<proteinExistence type="predicted"/>
<dbReference type="PROSITE" id="PS00518">
    <property type="entry name" value="ZF_RING_1"/>
    <property type="match status" value="1"/>
</dbReference>
<evidence type="ECO:0000313" key="8">
    <source>
        <dbReference type="RefSeq" id="XP_027199233.1"/>
    </source>
</evidence>
<dbReference type="OrthoDB" id="250836at2759"/>
<feature type="domain" description="RING-type" evidence="6">
    <location>
        <begin position="255"/>
        <end position="314"/>
    </location>
</feature>
<reference evidence="8" key="1">
    <citation type="submission" date="2025-08" db="UniProtKB">
        <authorList>
            <consortium name="RefSeq"/>
        </authorList>
    </citation>
    <scope>IDENTIFICATION</scope>
    <source>
        <strain evidence="8">Airmid</strain>
    </source>
</reference>
<dbReference type="InterPro" id="IPR041105">
    <property type="entry name" value="TDP-43_N"/>
</dbReference>
<keyword evidence="3 5" id="KW-0863">Zinc-finger</keyword>
<dbReference type="InterPro" id="IPR017907">
    <property type="entry name" value="Znf_RING_CS"/>
</dbReference>
<accession>A0A6P6Y173</accession>
<dbReference type="GO" id="GO:0008270">
    <property type="term" value="F:zinc ion binding"/>
    <property type="evidence" value="ECO:0007669"/>
    <property type="project" value="UniProtKB-KW"/>
</dbReference>
<evidence type="ECO:0000256" key="2">
    <source>
        <dbReference type="ARBA" id="ARBA00022723"/>
    </source>
</evidence>
<dbReference type="SUPFAM" id="SSF57850">
    <property type="entry name" value="RING/U-box"/>
    <property type="match status" value="1"/>
</dbReference>
<evidence type="ECO:0000256" key="1">
    <source>
        <dbReference type="ARBA" id="ARBA00022679"/>
    </source>
</evidence>
<dbReference type="KEGG" id="dpte:113793399"/>